<reference evidence="3 4" key="1">
    <citation type="journal article" date="2023" name="Commun. Biol.">
        <title>Reorganization of the ancestral sex-determining regions during the evolution of trioecy in Pleodorina starrii.</title>
        <authorList>
            <person name="Takahashi K."/>
            <person name="Suzuki S."/>
            <person name="Kawai-Toyooka H."/>
            <person name="Yamamoto K."/>
            <person name="Hamaji T."/>
            <person name="Ootsuki R."/>
            <person name="Yamaguchi H."/>
            <person name="Kawachi M."/>
            <person name="Higashiyama T."/>
            <person name="Nozaki H."/>
        </authorList>
    </citation>
    <scope>NUCLEOTIDE SEQUENCE [LARGE SCALE GENOMIC DNA]</scope>
    <source>
        <strain evidence="3 4">NIES-4479</strain>
    </source>
</reference>
<dbReference type="PANTHER" id="PTHR13526:SF8">
    <property type="entry name" value="TRANSCRIPTION FACTOR SPT20 HOMOLOG"/>
    <property type="match status" value="1"/>
</dbReference>
<comment type="caution">
    <text evidence="3">The sequence shown here is derived from an EMBL/GenBank/DDBJ whole genome shotgun (WGS) entry which is preliminary data.</text>
</comment>
<feature type="region of interest" description="Disordered" evidence="1">
    <location>
        <begin position="628"/>
        <end position="683"/>
    </location>
</feature>
<feature type="compositionally biased region" description="Low complexity" evidence="1">
    <location>
        <begin position="628"/>
        <end position="644"/>
    </location>
</feature>
<feature type="transmembrane region" description="Helical" evidence="2">
    <location>
        <begin position="193"/>
        <end position="214"/>
    </location>
</feature>
<feature type="compositionally biased region" description="Pro residues" evidence="1">
    <location>
        <begin position="364"/>
        <end position="374"/>
    </location>
</feature>
<feature type="compositionally biased region" description="Low complexity" evidence="1">
    <location>
        <begin position="375"/>
        <end position="389"/>
    </location>
</feature>
<dbReference type="GO" id="GO:0003712">
    <property type="term" value="F:transcription coregulator activity"/>
    <property type="evidence" value="ECO:0007669"/>
    <property type="project" value="InterPro"/>
</dbReference>
<dbReference type="EMBL" id="BRXU01000023">
    <property type="protein sequence ID" value="GLC58504.1"/>
    <property type="molecule type" value="Genomic_DNA"/>
</dbReference>
<feature type="transmembrane region" description="Helical" evidence="2">
    <location>
        <begin position="267"/>
        <end position="295"/>
    </location>
</feature>
<keyword evidence="2" id="KW-1133">Transmembrane helix</keyword>
<evidence type="ECO:0000313" key="3">
    <source>
        <dbReference type="EMBL" id="GLC58504.1"/>
    </source>
</evidence>
<evidence type="ECO:0000256" key="2">
    <source>
        <dbReference type="SAM" id="Phobius"/>
    </source>
</evidence>
<dbReference type="PANTHER" id="PTHR13526">
    <property type="entry name" value="TRANSCRIPTION FACTOR SPT20 HOMOLOG"/>
    <property type="match status" value="1"/>
</dbReference>
<dbReference type="InterPro" id="IPR021950">
    <property type="entry name" value="Spt20"/>
</dbReference>
<organism evidence="3 4">
    <name type="scientific">Pleodorina starrii</name>
    <dbReference type="NCBI Taxonomy" id="330485"/>
    <lineage>
        <taxon>Eukaryota</taxon>
        <taxon>Viridiplantae</taxon>
        <taxon>Chlorophyta</taxon>
        <taxon>core chlorophytes</taxon>
        <taxon>Chlorophyceae</taxon>
        <taxon>CS clade</taxon>
        <taxon>Chlamydomonadales</taxon>
        <taxon>Volvocaceae</taxon>
        <taxon>Pleodorina</taxon>
    </lineage>
</organism>
<keyword evidence="2" id="KW-0472">Membrane</keyword>
<gene>
    <name evidence="3" type="primary">PLEST005323</name>
    <name evidence="3" type="ORF">PLESTB_001368200</name>
</gene>
<name>A0A9W6BU95_9CHLO</name>
<keyword evidence="4" id="KW-1185">Reference proteome</keyword>
<dbReference type="AlphaFoldDB" id="A0A9W6BU95"/>
<feature type="compositionally biased region" description="Low complexity" evidence="1">
    <location>
        <begin position="403"/>
        <end position="415"/>
    </location>
</feature>
<feature type="region of interest" description="Disordered" evidence="1">
    <location>
        <begin position="126"/>
        <end position="151"/>
    </location>
</feature>
<feature type="transmembrane region" description="Helical" evidence="2">
    <location>
        <begin position="157"/>
        <end position="181"/>
    </location>
</feature>
<proteinExistence type="predicted"/>
<evidence type="ECO:0000313" key="4">
    <source>
        <dbReference type="Proteomes" id="UP001165080"/>
    </source>
</evidence>
<feature type="compositionally biased region" description="Low complexity" evidence="1">
    <location>
        <begin position="133"/>
        <end position="151"/>
    </location>
</feature>
<feature type="compositionally biased region" description="Pro residues" evidence="1">
    <location>
        <begin position="390"/>
        <end position="402"/>
    </location>
</feature>
<sequence>MLSARHQGPKPLGASLDGAILKSCSYQLHNRNAPICLENGMHRTDATHGRLSRLRHGARPSTLSLASLHRQSISPQGRECDPWVIRHTRAPAAVIGAAAAATPRLLAQSSSAGSRRLVQISANAAGSTSGQYSSNSASDSSSSNSSSSSSTVLNGSAATASAAVAASVAAAVVAGAVASATPPPPPRATALGLLRRVVSLLRSNFLVVLLLYAVKDGAAFLLHRVTQRLTNHAAEVLLGTPISTSPGNPWWLYLDPAFIRAHPGYELLIGFFFLASLPLVIALNSVAFTLAALICAPGQAGERERAVTDADGATAAAAAAPAAAAAAPPPAGGPARGVGAALRLPQDDPAAAALADLGIHALPTAPPRPPPQSPKSPSLSAAGSGATAAPSPPPPLEEPPPSVSAIAAASSLSAAAPPPPSADATGTMNGEASGGGGGGGGGPWTALQSAAAAVGAVLPEAARALRRVWWVDLQFNLRALPLQGLCLLVLPAIWALPRLMRIQLALPAAVLEGHSGTDALARSSTLMTSSLSAYGMPFAALLATSRLLDYAQGVLLVLIPPRWWREVVEVPLLISGAFLLLKAAVRRLQDLLPLAAYLELRNQEAEAVRKQQQEAVLLAPQSDPQAQQQAQLQQLQAQQQQQQEQQEHGANGSTMGTRAPAAVEGKAAGETAPPGAAAAGAAV</sequence>
<feature type="compositionally biased region" description="Low complexity" evidence="1">
    <location>
        <begin position="664"/>
        <end position="683"/>
    </location>
</feature>
<evidence type="ECO:0000256" key="1">
    <source>
        <dbReference type="SAM" id="MobiDB-lite"/>
    </source>
</evidence>
<accession>A0A9W6BU95</accession>
<dbReference type="GO" id="GO:0000124">
    <property type="term" value="C:SAGA complex"/>
    <property type="evidence" value="ECO:0007669"/>
    <property type="project" value="InterPro"/>
</dbReference>
<keyword evidence="2" id="KW-0812">Transmembrane</keyword>
<protein>
    <submittedName>
        <fullName evidence="3">Uncharacterized protein</fullName>
    </submittedName>
</protein>
<dbReference type="GO" id="GO:0006357">
    <property type="term" value="P:regulation of transcription by RNA polymerase II"/>
    <property type="evidence" value="ECO:0007669"/>
    <property type="project" value="TreeGrafter"/>
</dbReference>
<feature type="region of interest" description="Disordered" evidence="1">
    <location>
        <begin position="361"/>
        <end position="441"/>
    </location>
</feature>
<dbReference type="OrthoDB" id="548722at2759"/>
<dbReference type="Proteomes" id="UP001165080">
    <property type="component" value="Unassembled WGS sequence"/>
</dbReference>
<feature type="compositionally biased region" description="Gly residues" evidence="1">
    <location>
        <begin position="432"/>
        <end position="441"/>
    </location>
</feature>